<dbReference type="AlphaFoldDB" id="A0AAP7DCB1"/>
<protein>
    <submittedName>
        <fullName evidence="1">Uncharacterized protein</fullName>
    </submittedName>
</protein>
<dbReference type="InterPro" id="IPR036444">
    <property type="entry name" value="PLipase_A2_dom_sf"/>
</dbReference>
<proteinExistence type="predicted"/>
<reference evidence="1 2" key="1">
    <citation type="submission" date="2019-09" db="EMBL/GenBank/DDBJ databases">
        <title>Draft genome sequencing and comparative genomics of hatchery-associated Vibrios.</title>
        <authorList>
            <person name="Kehlet-Delgado H."/>
            <person name="Mueller R.S."/>
        </authorList>
    </citation>
    <scope>NUCLEOTIDE SEQUENCE [LARGE SCALE GENOMIC DNA]</scope>
    <source>
        <strain evidence="1 2">09-121-3</strain>
    </source>
</reference>
<organism evidence="1 2">
    <name type="scientific">Vibrio coralliilyticus</name>
    <dbReference type="NCBI Taxonomy" id="190893"/>
    <lineage>
        <taxon>Bacteria</taxon>
        <taxon>Pseudomonadati</taxon>
        <taxon>Pseudomonadota</taxon>
        <taxon>Gammaproteobacteria</taxon>
        <taxon>Vibrionales</taxon>
        <taxon>Vibrionaceae</taxon>
        <taxon>Vibrio</taxon>
    </lineage>
</organism>
<dbReference type="Gene3D" id="1.20.90.10">
    <property type="entry name" value="Phospholipase A2 domain"/>
    <property type="match status" value="1"/>
</dbReference>
<evidence type="ECO:0000313" key="1">
    <source>
        <dbReference type="EMBL" id="NOJ21851.1"/>
    </source>
</evidence>
<accession>A0AAP7DCB1</accession>
<dbReference type="GO" id="GO:0006644">
    <property type="term" value="P:phospholipid metabolic process"/>
    <property type="evidence" value="ECO:0007669"/>
    <property type="project" value="InterPro"/>
</dbReference>
<dbReference type="RefSeq" id="WP_171351903.1">
    <property type="nucleotide sequence ID" value="NZ_VTXP01000002.1"/>
</dbReference>
<comment type="caution">
    <text evidence="1">The sequence shown here is derived from an EMBL/GenBank/DDBJ whole genome shotgun (WGS) entry which is preliminary data.</text>
</comment>
<name>A0AAP7DCB1_9VIBR</name>
<dbReference type="GO" id="GO:0004623">
    <property type="term" value="F:phospholipase A2 activity"/>
    <property type="evidence" value="ECO:0007669"/>
    <property type="project" value="InterPro"/>
</dbReference>
<gene>
    <name evidence="1" type="ORF">F0238_03800</name>
</gene>
<evidence type="ECO:0000313" key="2">
    <source>
        <dbReference type="Proteomes" id="UP000576645"/>
    </source>
</evidence>
<sequence>MSNKSNRENLELYAPESYWAATQDELGQIVNGCGTSGWKGRLVPETLYGLSVSESCNIHDWMYHHGKDIDDKNAADRVFLNNMIRTIEDEGGFCLLRKLRLRRARLYYRAVENFGGPAFWANKNKPEEFKFSRYAHVPSV</sequence>
<dbReference type="EMBL" id="VTXP01000002">
    <property type="protein sequence ID" value="NOJ21851.1"/>
    <property type="molecule type" value="Genomic_DNA"/>
</dbReference>
<dbReference type="GO" id="GO:0050482">
    <property type="term" value="P:arachidonate secretion"/>
    <property type="evidence" value="ECO:0007669"/>
    <property type="project" value="InterPro"/>
</dbReference>
<dbReference type="Proteomes" id="UP000576645">
    <property type="component" value="Unassembled WGS sequence"/>
</dbReference>